<gene>
    <name evidence="4" type="primary">LOC114336048</name>
</gene>
<dbReference type="GeneID" id="114336048"/>
<dbReference type="SUPFAM" id="SSF50729">
    <property type="entry name" value="PH domain-like"/>
    <property type="match status" value="1"/>
</dbReference>
<protein>
    <submittedName>
        <fullName evidence="4">Uncharacterized protein LOC114336048 isoform X2</fullName>
    </submittedName>
</protein>
<name>A0A6P7G582_DIAVI</name>
<dbReference type="RefSeq" id="XP_028142157.1">
    <property type="nucleotide sequence ID" value="XM_028286356.1"/>
</dbReference>
<sequence length="478" mass="54015">MQVDYYNGYLDVKIPSKSKRGFTPWKTWKKQWCEINRLDSIENGIELKLRSCKEGNILNCFILPRSSTICRTESRTKQYAFGVFNLGRKQKPLIFLNGSSETQTQEWMLTLRRMLAVASYIPVDNSNFRVSLVDNHHSRAAGLLGTFGVLSINQQELSINDPCTGEAKITWKWFQFHQFHLQAPLQPEDDRRVIVMHTSSEFPAGPGLILLYCKQASSLLHHLVSRGHFPKTKNRLSRSEGDLVNAFNNSFHAESPVCLRSQTGSEDSGIRASIVSDDSEYVAKCKDASNYVSMGMDEVTKTPGGSETEDSSLDLVGTTPKSNIPRNESGISLASGIYEEIPDDYERKTTSHSKHTSHVYENPADVIVELRKSFFTPPPLPPRSLDFTWIKTRINSENNTLQNPLVPSLKPRANTMPAQDLSKISKIFTAESDYVVMSPSKTQDTAKKPEVENFYMPMLPLKYLKFKTDNITVDLKKT</sequence>
<dbReference type="CDD" id="cd00821">
    <property type="entry name" value="PH"/>
    <property type="match status" value="1"/>
</dbReference>
<dbReference type="Gene3D" id="2.30.29.30">
    <property type="entry name" value="Pleckstrin-homology domain (PH domain)/Phosphotyrosine-binding domain (PTB)"/>
    <property type="match status" value="1"/>
</dbReference>
<keyword evidence="3" id="KW-1185">Reference proteome</keyword>
<dbReference type="AlphaFoldDB" id="A0A6P7G582"/>
<dbReference type="Proteomes" id="UP001652700">
    <property type="component" value="Unplaced"/>
</dbReference>
<accession>A0A6P7G582</accession>
<evidence type="ECO:0000313" key="3">
    <source>
        <dbReference type="Proteomes" id="UP001652700"/>
    </source>
</evidence>
<feature type="compositionally biased region" description="Polar residues" evidence="1">
    <location>
        <begin position="319"/>
        <end position="329"/>
    </location>
</feature>
<proteinExistence type="predicted"/>
<organism evidence="4">
    <name type="scientific">Diabrotica virgifera virgifera</name>
    <name type="common">western corn rootworm</name>
    <dbReference type="NCBI Taxonomy" id="50390"/>
    <lineage>
        <taxon>Eukaryota</taxon>
        <taxon>Metazoa</taxon>
        <taxon>Ecdysozoa</taxon>
        <taxon>Arthropoda</taxon>
        <taxon>Hexapoda</taxon>
        <taxon>Insecta</taxon>
        <taxon>Pterygota</taxon>
        <taxon>Neoptera</taxon>
        <taxon>Endopterygota</taxon>
        <taxon>Coleoptera</taxon>
        <taxon>Polyphaga</taxon>
        <taxon>Cucujiformia</taxon>
        <taxon>Chrysomeloidea</taxon>
        <taxon>Chrysomelidae</taxon>
        <taxon>Galerucinae</taxon>
        <taxon>Diabroticina</taxon>
        <taxon>Diabroticites</taxon>
        <taxon>Diabrotica</taxon>
    </lineage>
</organism>
<dbReference type="EnsemblMetazoa" id="XM_028286356.2">
    <property type="protein sequence ID" value="XP_028142157.1"/>
    <property type="gene ID" value="LOC114336048"/>
</dbReference>
<reference evidence="2" key="2">
    <citation type="submission" date="2025-05" db="UniProtKB">
        <authorList>
            <consortium name="EnsemblMetazoa"/>
        </authorList>
    </citation>
    <scope>IDENTIFICATION</scope>
</reference>
<evidence type="ECO:0000313" key="2">
    <source>
        <dbReference type="EnsemblMetazoa" id="XP_028142157.1"/>
    </source>
</evidence>
<dbReference type="OrthoDB" id="6077994at2759"/>
<feature type="region of interest" description="Disordered" evidence="1">
    <location>
        <begin position="299"/>
        <end position="329"/>
    </location>
</feature>
<evidence type="ECO:0000313" key="4">
    <source>
        <dbReference type="RefSeq" id="XP_028142157.1"/>
    </source>
</evidence>
<reference evidence="4" key="1">
    <citation type="submission" date="2025-04" db="UniProtKB">
        <authorList>
            <consortium name="RefSeq"/>
        </authorList>
    </citation>
    <scope>IDENTIFICATION</scope>
    <source>
        <tissue evidence="4">Whole insect</tissue>
    </source>
</reference>
<dbReference type="InterPro" id="IPR011993">
    <property type="entry name" value="PH-like_dom_sf"/>
</dbReference>
<evidence type="ECO:0000256" key="1">
    <source>
        <dbReference type="SAM" id="MobiDB-lite"/>
    </source>
</evidence>